<dbReference type="AlphaFoldDB" id="A0A644YI37"/>
<evidence type="ECO:0000256" key="1">
    <source>
        <dbReference type="SAM" id="MobiDB-lite"/>
    </source>
</evidence>
<feature type="compositionally biased region" description="Basic and acidic residues" evidence="1">
    <location>
        <begin position="42"/>
        <end position="60"/>
    </location>
</feature>
<evidence type="ECO:0000313" key="2">
    <source>
        <dbReference type="EMBL" id="MPM25764.1"/>
    </source>
</evidence>
<sequence length="294" mass="32690">MPAEDRFSRDEGIDQHQGAKEHQHHRKTPVTGKLPGKRHENRSHGENLQRPQGERKHVEAAGDFFPPAPQVGEGEGEDGRRHHRESRVVQVRSPQNIGDEGGNGLLERLGHGRDGLSPQHDQRQPTETEHSGQGDDEGGDAEVGDPVPLPAPDSHTEEQGQKHRGQHRPFPGDHHGGGHGADKGRHGTHREVDVPREDAQEHADGEDENIAVLLDDVGDVQGPEQHALSQVLEKNNDEDERHHHGVLADVRHEHLFHLLHQATSRLLCMMHFMMASWEASSRDSSPTIRPSFIT</sequence>
<feature type="region of interest" description="Disordered" evidence="1">
    <location>
        <begin position="1"/>
        <end position="188"/>
    </location>
</feature>
<protein>
    <submittedName>
        <fullName evidence="2">Uncharacterized protein</fullName>
    </submittedName>
</protein>
<feature type="compositionally biased region" description="Basic and acidic residues" evidence="1">
    <location>
        <begin position="1"/>
        <end position="21"/>
    </location>
</feature>
<feature type="compositionally biased region" description="Acidic residues" evidence="1">
    <location>
        <begin position="134"/>
        <end position="143"/>
    </location>
</feature>
<feature type="compositionally biased region" description="Basic and acidic residues" evidence="1">
    <location>
        <begin position="108"/>
        <end position="133"/>
    </location>
</feature>
<gene>
    <name evidence="2" type="ORF">SDC9_72264</name>
</gene>
<organism evidence="2">
    <name type="scientific">bioreactor metagenome</name>
    <dbReference type="NCBI Taxonomy" id="1076179"/>
    <lineage>
        <taxon>unclassified sequences</taxon>
        <taxon>metagenomes</taxon>
        <taxon>ecological metagenomes</taxon>
    </lineage>
</organism>
<name>A0A644YI37_9ZZZZ</name>
<dbReference type="EMBL" id="VSSQ01004573">
    <property type="protein sequence ID" value="MPM25764.1"/>
    <property type="molecule type" value="Genomic_DNA"/>
</dbReference>
<proteinExistence type="predicted"/>
<accession>A0A644YI37</accession>
<reference evidence="2" key="1">
    <citation type="submission" date="2019-08" db="EMBL/GenBank/DDBJ databases">
        <authorList>
            <person name="Kucharzyk K."/>
            <person name="Murdoch R.W."/>
            <person name="Higgins S."/>
            <person name="Loffler F."/>
        </authorList>
    </citation>
    <scope>NUCLEOTIDE SEQUENCE</scope>
</reference>
<comment type="caution">
    <text evidence="2">The sequence shown here is derived from an EMBL/GenBank/DDBJ whole genome shotgun (WGS) entry which is preliminary data.</text>
</comment>
<feature type="compositionally biased region" description="Basic and acidic residues" evidence="1">
    <location>
        <begin position="170"/>
        <end position="188"/>
    </location>
</feature>